<name>A0A2K1Q296_9GAMM</name>
<keyword evidence="2" id="KW-0472">Membrane</keyword>
<dbReference type="OrthoDB" id="9770517at2"/>
<dbReference type="PANTHER" id="PTHR30203:SF33">
    <property type="entry name" value="BLR4455 PROTEIN"/>
    <property type="match status" value="1"/>
</dbReference>
<keyword evidence="3" id="KW-0175">Coiled coil</keyword>
<dbReference type="AlphaFoldDB" id="A0A2K1Q296"/>
<organism evidence="4 5">
    <name type="scientific">Solilutibacter silvestris</name>
    <dbReference type="NCBI Taxonomy" id="1645665"/>
    <lineage>
        <taxon>Bacteria</taxon>
        <taxon>Pseudomonadati</taxon>
        <taxon>Pseudomonadota</taxon>
        <taxon>Gammaproteobacteria</taxon>
        <taxon>Lysobacterales</taxon>
        <taxon>Lysobacteraceae</taxon>
        <taxon>Solilutibacter</taxon>
    </lineage>
</organism>
<feature type="coiled-coil region" evidence="3">
    <location>
        <begin position="223"/>
        <end position="250"/>
    </location>
</feature>
<evidence type="ECO:0000256" key="2">
    <source>
        <dbReference type="RuleBase" id="RU362097"/>
    </source>
</evidence>
<gene>
    <name evidence="4" type="ORF">Lysil_0781</name>
</gene>
<reference evidence="4 5" key="1">
    <citation type="submission" date="2017-08" db="EMBL/GenBank/DDBJ databases">
        <title>Lysobacter sylvestris genome.</title>
        <authorList>
            <person name="Zhang D.-C."/>
            <person name="Albuquerque L."/>
            <person name="Franca L."/>
            <person name="Froufe H.J.C."/>
            <person name="Barroso C."/>
            <person name="Egas C."/>
            <person name="Da Costa M."/>
            <person name="Margesin R."/>
        </authorList>
    </citation>
    <scope>NUCLEOTIDE SEQUENCE [LARGE SCALE GENOMIC DNA]</scope>
    <source>
        <strain evidence="4 5">AM20-91</strain>
    </source>
</reference>
<dbReference type="NCBIfam" id="TIGR01845">
    <property type="entry name" value="outer_NodT"/>
    <property type="match status" value="1"/>
</dbReference>
<dbReference type="GO" id="GO:0015562">
    <property type="term" value="F:efflux transmembrane transporter activity"/>
    <property type="evidence" value="ECO:0007669"/>
    <property type="project" value="InterPro"/>
</dbReference>
<keyword evidence="5" id="KW-1185">Reference proteome</keyword>
<protein>
    <submittedName>
        <fullName evidence="4">NodT efflux transporter protein</fullName>
    </submittedName>
</protein>
<evidence type="ECO:0000313" key="4">
    <source>
        <dbReference type="EMBL" id="PNS09152.1"/>
    </source>
</evidence>
<comment type="similarity">
    <text evidence="1 2">Belongs to the outer membrane factor (OMF) (TC 1.B.17) family.</text>
</comment>
<evidence type="ECO:0000313" key="5">
    <source>
        <dbReference type="Proteomes" id="UP000236220"/>
    </source>
</evidence>
<dbReference type="Proteomes" id="UP000236220">
    <property type="component" value="Unassembled WGS sequence"/>
</dbReference>
<dbReference type="InterPro" id="IPR010131">
    <property type="entry name" value="MdtP/NodT-like"/>
</dbReference>
<dbReference type="Gene3D" id="1.20.1600.10">
    <property type="entry name" value="Outer membrane efflux proteins (OEP)"/>
    <property type="match status" value="1"/>
</dbReference>
<sequence>MMSFRSLRPAFATALLCAATGCSLVPAYQRPAVHIPAEFKEAPAGWHAVAPADGQPRGEWWRAFNDPLLDGLEADATAHNQTVAAAVAAYDGERALLRESRANLWPDISASVGVSRSGGSGNAGTTTSAGKRANASISAAWTPDLFGGLRAAVAQNNASMLASRASLGNALLTIHAQLASDYLQLRGTDAQLMAYQRTITGYQRTLTITRNRYKVGVAAHMDVLQAETTLRNAQSQVTDMQRQRATLEHAIAVLSGRAPADLTLVAQQWNNRVPAVPSALPSDLLQRRPDVAAAERSVMAANAAIGVQRAALFPSLSVSASSGRSGQVLGDLASGGSALWSLGLTGAMTLLDWGARSARVDQARASYEQGAANYRQTVLSALQQTEDALVDLRSYADEADNLKASSQAADKVEQMTLNQYLAGTADYTAVVTAQNTALAARRSAIAAVVQQQQAAVALTQAIGGGWDDSVPTR</sequence>
<evidence type="ECO:0000256" key="3">
    <source>
        <dbReference type="SAM" id="Coils"/>
    </source>
</evidence>
<dbReference type="Pfam" id="PF02321">
    <property type="entry name" value="OEP"/>
    <property type="match status" value="2"/>
</dbReference>
<evidence type="ECO:0000256" key="1">
    <source>
        <dbReference type="ARBA" id="ARBA00007613"/>
    </source>
</evidence>
<feature type="chain" id="PRO_5014211224" evidence="2">
    <location>
        <begin position="28"/>
        <end position="473"/>
    </location>
</feature>
<comment type="subcellular location">
    <subcellularLocation>
        <location evidence="2">Cell outer membrane</location>
        <topology evidence="2">Lipid-anchor</topology>
    </subcellularLocation>
</comment>
<feature type="signal peptide" evidence="2">
    <location>
        <begin position="1"/>
        <end position="27"/>
    </location>
</feature>
<comment type="caution">
    <text evidence="4">The sequence shown here is derived from an EMBL/GenBank/DDBJ whole genome shotgun (WGS) entry which is preliminary data.</text>
</comment>
<keyword evidence="2" id="KW-0449">Lipoprotein</keyword>
<dbReference type="Gene3D" id="2.20.200.10">
    <property type="entry name" value="Outer membrane efflux proteins (OEP)"/>
    <property type="match status" value="1"/>
</dbReference>
<proteinExistence type="inferred from homology"/>
<dbReference type="PROSITE" id="PS51257">
    <property type="entry name" value="PROKAR_LIPOPROTEIN"/>
    <property type="match status" value="1"/>
</dbReference>
<dbReference type="GO" id="GO:0009279">
    <property type="term" value="C:cell outer membrane"/>
    <property type="evidence" value="ECO:0007669"/>
    <property type="project" value="UniProtKB-SubCell"/>
</dbReference>
<keyword evidence="2" id="KW-0732">Signal</keyword>
<keyword evidence="2" id="KW-1134">Transmembrane beta strand</keyword>
<dbReference type="InterPro" id="IPR003423">
    <property type="entry name" value="OMP_efflux"/>
</dbReference>
<accession>A0A2K1Q296</accession>
<dbReference type="SUPFAM" id="SSF56954">
    <property type="entry name" value="Outer membrane efflux proteins (OEP)"/>
    <property type="match status" value="1"/>
</dbReference>
<keyword evidence="2" id="KW-0812">Transmembrane</keyword>
<keyword evidence="2" id="KW-0564">Palmitate</keyword>
<dbReference type="PANTHER" id="PTHR30203">
    <property type="entry name" value="OUTER MEMBRANE CATION EFFLUX PROTEIN"/>
    <property type="match status" value="1"/>
</dbReference>
<dbReference type="EMBL" id="NPZB01000001">
    <property type="protein sequence ID" value="PNS09152.1"/>
    <property type="molecule type" value="Genomic_DNA"/>
</dbReference>